<proteinExistence type="predicted"/>
<dbReference type="Gene3D" id="1.10.1370.30">
    <property type="match status" value="1"/>
</dbReference>
<dbReference type="EMBL" id="LCAE01000034">
    <property type="protein sequence ID" value="KKR85806.1"/>
    <property type="molecule type" value="Genomic_DNA"/>
</dbReference>
<reference evidence="1 2" key="1">
    <citation type="journal article" date="2015" name="Nature">
        <title>rRNA introns, odd ribosomes, and small enigmatic genomes across a large radiation of phyla.</title>
        <authorList>
            <person name="Brown C.T."/>
            <person name="Hug L.A."/>
            <person name="Thomas B.C."/>
            <person name="Sharon I."/>
            <person name="Castelle C.J."/>
            <person name="Singh A."/>
            <person name="Wilkins M.J."/>
            <person name="Williams K.H."/>
            <person name="Banfield J.F."/>
        </authorList>
    </citation>
    <scope>NUCLEOTIDE SEQUENCE [LARGE SCALE GENOMIC DNA]</scope>
</reference>
<keyword evidence="1" id="KW-0378">Hydrolase</keyword>
<dbReference type="Proteomes" id="UP000033858">
    <property type="component" value="Unassembled WGS sequence"/>
</dbReference>
<sequence length="94" mass="11130">MFKNKIILKILDYYKDIWALGYTSAIAHWDLETYMPPKGIEHRAEGLGRMATIRQKLFLDKEFVGLIHKAYNIKLLTDQEKGVVRVLRRSLKFY</sequence>
<organism evidence="1 2">
    <name type="scientific">Candidatus Woesebacteria bacterium GW2011_GWB1_41_10</name>
    <dbReference type="NCBI Taxonomy" id="1618577"/>
    <lineage>
        <taxon>Bacteria</taxon>
        <taxon>Candidatus Woeseibacteriota</taxon>
    </lineage>
</organism>
<dbReference type="Pfam" id="PF02074">
    <property type="entry name" value="Peptidase_M32"/>
    <property type="match status" value="1"/>
</dbReference>
<dbReference type="PROSITE" id="PS52034">
    <property type="entry name" value="PEPTIDASE_M32"/>
    <property type="match status" value="1"/>
</dbReference>
<gene>
    <name evidence="1" type="ORF">UU32_C0034G0006</name>
</gene>
<evidence type="ECO:0000313" key="2">
    <source>
        <dbReference type="Proteomes" id="UP000033858"/>
    </source>
</evidence>
<evidence type="ECO:0000313" key="1">
    <source>
        <dbReference type="EMBL" id="KKR85806.1"/>
    </source>
</evidence>
<keyword evidence="1" id="KW-0645">Protease</keyword>
<dbReference type="AlphaFoldDB" id="A0A0G0UEI9"/>
<dbReference type="PANTHER" id="PTHR34217">
    <property type="entry name" value="METAL-DEPENDENT CARBOXYPEPTIDASE"/>
    <property type="match status" value="1"/>
</dbReference>
<keyword evidence="1" id="KW-0121">Carboxypeptidase</keyword>
<dbReference type="PANTHER" id="PTHR34217:SF1">
    <property type="entry name" value="CARBOXYPEPTIDASE 1"/>
    <property type="match status" value="1"/>
</dbReference>
<dbReference type="SUPFAM" id="SSF55486">
    <property type="entry name" value="Metalloproteases ('zincins'), catalytic domain"/>
    <property type="match status" value="1"/>
</dbReference>
<name>A0A0G0UEI9_9BACT</name>
<protein>
    <submittedName>
        <fullName evidence="1">Carboxypeptidase Pfu, Metallo peptidase, MEROPS family M32</fullName>
    </submittedName>
</protein>
<feature type="non-terminal residue" evidence="1">
    <location>
        <position position="94"/>
    </location>
</feature>
<dbReference type="GO" id="GO:0006508">
    <property type="term" value="P:proteolysis"/>
    <property type="evidence" value="ECO:0007669"/>
    <property type="project" value="InterPro"/>
</dbReference>
<dbReference type="GO" id="GO:0004181">
    <property type="term" value="F:metallocarboxypeptidase activity"/>
    <property type="evidence" value="ECO:0007669"/>
    <property type="project" value="InterPro"/>
</dbReference>
<accession>A0A0G0UEI9</accession>
<comment type="caution">
    <text evidence="1">The sequence shown here is derived from an EMBL/GenBank/DDBJ whole genome shotgun (WGS) entry which is preliminary data.</text>
</comment>
<dbReference type="InterPro" id="IPR001333">
    <property type="entry name" value="Peptidase_M32_Taq"/>
</dbReference>